<dbReference type="CDD" id="cd01465">
    <property type="entry name" value="vWA_subgroup"/>
    <property type="match status" value="1"/>
</dbReference>
<dbReference type="OrthoDB" id="9805121at2"/>
<feature type="compositionally biased region" description="Polar residues" evidence="1">
    <location>
        <begin position="48"/>
        <end position="65"/>
    </location>
</feature>
<evidence type="ECO:0000313" key="3">
    <source>
        <dbReference type="EMBL" id="SON57132.1"/>
    </source>
</evidence>
<evidence type="ECO:0000259" key="2">
    <source>
        <dbReference type="PROSITE" id="PS50234"/>
    </source>
</evidence>
<feature type="domain" description="VWFA" evidence="2">
    <location>
        <begin position="320"/>
        <end position="498"/>
    </location>
</feature>
<dbReference type="EMBL" id="LT960614">
    <property type="protein sequence ID" value="SON57132.1"/>
    <property type="molecule type" value="Genomic_DNA"/>
</dbReference>
<dbReference type="PROSITE" id="PS50234">
    <property type="entry name" value="VWFA"/>
    <property type="match status" value="1"/>
</dbReference>
<dbReference type="PANTHER" id="PTHR10579:SF43">
    <property type="entry name" value="ZINC FINGER (C3HC4-TYPE RING FINGER) FAMILY PROTEIN"/>
    <property type="match status" value="1"/>
</dbReference>
<evidence type="ECO:0000256" key="1">
    <source>
        <dbReference type="SAM" id="MobiDB-lite"/>
    </source>
</evidence>
<dbReference type="SMART" id="SM00327">
    <property type="entry name" value="VWA"/>
    <property type="match status" value="1"/>
</dbReference>
<dbReference type="Pfam" id="PF12450">
    <property type="entry name" value="vWF_A"/>
    <property type="match status" value="1"/>
</dbReference>
<dbReference type="PANTHER" id="PTHR10579">
    <property type="entry name" value="CALCIUM-ACTIVATED CHLORIDE CHANNEL REGULATOR"/>
    <property type="match status" value="1"/>
</dbReference>
<dbReference type="Pfam" id="PF12034">
    <property type="entry name" value="YfbK_C"/>
    <property type="match status" value="1"/>
</dbReference>
<dbReference type="InterPro" id="IPR002035">
    <property type="entry name" value="VWF_A"/>
</dbReference>
<dbReference type="InterPro" id="IPR036465">
    <property type="entry name" value="vWFA_dom_sf"/>
</dbReference>
<dbReference type="AlphaFoldDB" id="A0A2C9D9Z3"/>
<gene>
    <name evidence="3" type="ORF">HDIA_3591</name>
</gene>
<reference evidence="4" key="1">
    <citation type="submission" date="2017-09" db="EMBL/GenBank/DDBJ databases">
        <title>Genome sequence of Nannocystis excedens DSM 71.</title>
        <authorList>
            <person name="Blom J."/>
        </authorList>
    </citation>
    <scope>NUCLEOTIDE SEQUENCE [LARGE SCALE GENOMIC DNA]</scope>
    <source>
        <strain evidence="4">type strain: E19</strain>
    </source>
</reference>
<proteinExistence type="predicted"/>
<dbReference type="InterPro" id="IPR051266">
    <property type="entry name" value="CLCR"/>
</dbReference>
<name>A0A2C9D9Z3_9HYPH</name>
<protein>
    <submittedName>
        <fullName evidence="3">Magnesium chelatase subunit D</fullName>
    </submittedName>
</protein>
<dbReference type="Pfam" id="PF00092">
    <property type="entry name" value="VWA"/>
    <property type="match status" value="1"/>
</dbReference>
<accession>A0A2C9D9Z3</accession>
<dbReference type="SUPFAM" id="SSF53300">
    <property type="entry name" value="vWA-like"/>
    <property type="match status" value="1"/>
</dbReference>
<keyword evidence="4" id="KW-1185">Reference proteome</keyword>
<feature type="region of interest" description="Disordered" evidence="1">
    <location>
        <begin position="1"/>
        <end position="71"/>
    </location>
</feature>
<feature type="compositionally biased region" description="Basic and acidic residues" evidence="1">
    <location>
        <begin position="1"/>
        <end position="15"/>
    </location>
</feature>
<dbReference type="Gene3D" id="3.40.50.410">
    <property type="entry name" value="von Willebrand factor, type A domain"/>
    <property type="match status" value="1"/>
</dbReference>
<dbReference type="KEGG" id="hdi:HDIA_3591"/>
<dbReference type="Proteomes" id="UP000223606">
    <property type="component" value="Chromosome 1"/>
</dbReference>
<organism evidence="3 4">
    <name type="scientific">Hartmannibacter diazotrophicus</name>
    <dbReference type="NCBI Taxonomy" id="1482074"/>
    <lineage>
        <taxon>Bacteria</taxon>
        <taxon>Pseudomonadati</taxon>
        <taxon>Pseudomonadota</taxon>
        <taxon>Alphaproteobacteria</taxon>
        <taxon>Hyphomicrobiales</taxon>
        <taxon>Pleomorphomonadaceae</taxon>
        <taxon>Hartmannibacter</taxon>
    </lineage>
</organism>
<dbReference type="InterPro" id="IPR022156">
    <property type="entry name" value="Uncharacterised_YfbK_N"/>
</dbReference>
<dbReference type="InterPro" id="IPR021908">
    <property type="entry name" value="YfbK_C"/>
</dbReference>
<feature type="compositionally biased region" description="Low complexity" evidence="1">
    <location>
        <begin position="31"/>
        <end position="40"/>
    </location>
</feature>
<evidence type="ECO:0000313" key="4">
    <source>
        <dbReference type="Proteomes" id="UP000223606"/>
    </source>
</evidence>
<sequence>MSGPDLERPDLDRLAKTPVPAPREEAKERAVAAALAAFEAEQNKTSEKNTTAPQGSDAPSRQRPVTQTGRWTMTTQTKLMLGGAAASVMLLPLILLPLVKTDILSMPGAPSPMLADEQELPSARKDAAKVAEGQLAPPPPVENDMAVVQSAEPLIEAPIPADPQQAAGAAARLRREAAPIMSELMAQKPLAMPAPSTMPTVGDAMMPPEASRDRFEAADTNPVNVTAEDPVSTFSIDTDTASYAFVRRMIEAGRMPPPDAVRVEEMINYFPYDYALPESRETPFQPTVAVYPTPWNAATKIVHIGIKGYDVQPAVRPKANLVFLIDVSGSMNAPDKLPLVKASLKLLLGKLSPDDHVSLVTYAGAAGVALEPTAASDKPAILKAIDGLGAGGSTAGAAGLDEAYALAQKSFDAKGVNRVILATDGDFNVGASDDDSLTRLIEQKRESGIFLSVLGFGEGNYNDALMQRLAQNGNGAAAYIDKLAEAQKVLVDEATSTLFPVAKDVKIQVEFNPQAIAEYRLIGYETRTLSRTDFNNDKVDAGEVGAGTAVTALYEITPAGSPARLADDLRYQSSGQGASATADGTLHANEYGFLKIRYKLPDEDKSRLIETPITTANEAADIDGVSDDMRFAAAVAAFGQKLKANPAVADMGYDRIADLAVDARGADAYGYRSGFVSLVRLAGALAGK</sequence>